<dbReference type="AlphaFoldDB" id="A0A1F6EKJ8"/>
<evidence type="ECO:0000313" key="2">
    <source>
        <dbReference type="Proteomes" id="UP000178427"/>
    </source>
</evidence>
<reference evidence="1 2" key="1">
    <citation type="journal article" date="2016" name="Nat. Commun.">
        <title>Thousands of microbial genomes shed light on interconnected biogeochemical processes in an aquifer system.</title>
        <authorList>
            <person name="Anantharaman K."/>
            <person name="Brown C.T."/>
            <person name="Hug L.A."/>
            <person name="Sharon I."/>
            <person name="Castelle C.J."/>
            <person name="Probst A.J."/>
            <person name="Thomas B.C."/>
            <person name="Singh A."/>
            <person name="Wilkins M.J."/>
            <person name="Karaoz U."/>
            <person name="Brodie E.L."/>
            <person name="Williams K.H."/>
            <person name="Hubbard S.S."/>
            <person name="Banfield J.F."/>
        </authorList>
    </citation>
    <scope>NUCLEOTIDE SEQUENCE [LARGE SCALE GENOMIC DNA]</scope>
</reference>
<accession>A0A1F6EKJ8</accession>
<dbReference type="Proteomes" id="UP000178427">
    <property type="component" value="Unassembled WGS sequence"/>
</dbReference>
<evidence type="ECO:0000313" key="1">
    <source>
        <dbReference type="EMBL" id="OGG74159.1"/>
    </source>
</evidence>
<gene>
    <name evidence="1" type="ORF">A3A40_03285</name>
</gene>
<proteinExistence type="predicted"/>
<name>A0A1F6EKJ8_9BACT</name>
<comment type="caution">
    <text evidence="1">The sequence shown here is derived from an EMBL/GenBank/DDBJ whole genome shotgun (WGS) entry which is preliminary data.</text>
</comment>
<organism evidence="1 2">
    <name type="scientific">Candidatus Kaiserbacteria bacterium RIFCSPLOWO2_01_FULL_54_20</name>
    <dbReference type="NCBI Taxonomy" id="1798513"/>
    <lineage>
        <taxon>Bacteria</taxon>
        <taxon>Candidatus Kaiseribacteriota</taxon>
    </lineage>
</organism>
<protein>
    <submittedName>
        <fullName evidence="1">Uncharacterized protein</fullName>
    </submittedName>
</protein>
<dbReference type="EMBL" id="MFMA01000004">
    <property type="protein sequence ID" value="OGG74159.1"/>
    <property type="molecule type" value="Genomic_DNA"/>
</dbReference>
<sequence>MTSGCARGNVELPFGRPMGQPAGYTAPVEELDGDDVAETSWDRCDGACRFEEARRMCSTTVMVVGAQRQQAHAAFMRFGDRRSFRVAVMKHCAGGGVRYAENRRGYRGGSPKCPDGQTFKPEYAMCVSGQMRVIPLNDEREEYYKDCPEIETRLVRRGNRLVKQQRCKPQETRASGT</sequence>